<keyword evidence="3" id="KW-1185">Reference proteome</keyword>
<protein>
    <recommendedName>
        <fullName evidence="4">CCHC-type domain-containing protein</fullName>
    </recommendedName>
</protein>
<comment type="caution">
    <text evidence="2">The sequence shown here is derived from an EMBL/GenBank/DDBJ whole genome shotgun (WGS) entry which is preliminary data.</text>
</comment>
<feature type="non-terminal residue" evidence="2">
    <location>
        <position position="1"/>
    </location>
</feature>
<organism evidence="2 3">
    <name type="scientific">Allacma fusca</name>
    <dbReference type="NCBI Taxonomy" id="39272"/>
    <lineage>
        <taxon>Eukaryota</taxon>
        <taxon>Metazoa</taxon>
        <taxon>Ecdysozoa</taxon>
        <taxon>Arthropoda</taxon>
        <taxon>Hexapoda</taxon>
        <taxon>Collembola</taxon>
        <taxon>Symphypleona</taxon>
        <taxon>Sminthuridae</taxon>
        <taxon>Allacma</taxon>
    </lineage>
</organism>
<proteinExistence type="predicted"/>
<dbReference type="AlphaFoldDB" id="A0A8J2P7E4"/>
<dbReference type="Proteomes" id="UP000708208">
    <property type="component" value="Unassembled WGS sequence"/>
</dbReference>
<sequence>NYWGQVETIHESLQDYLADAAAENAQVLEHATLFKSYCDLVERAETLKPNAIPTATKVTVKLHELKPPTFDGLEPAQKLQYLVDSMKGEAGGVIKHLSISDNNYAEALKETYDRKNEIIDAHLHRLFVQPVMKEESAKYLRKLVDTTKECCQALRVLGQETDKWDSILIYVIREKLDMETKRQWLLTLDPSKLPCLKDLLDFIDKRSRTLQDISTKARPLSSQPSSQKPSSNPNKKETKSAHVTSDSKCRICNQSGHFVYN</sequence>
<gene>
    <name evidence="2" type="ORF">AFUS01_LOCUS23037</name>
</gene>
<accession>A0A8J2P7E4</accession>
<dbReference type="OrthoDB" id="5989194at2759"/>
<reference evidence="2" key="1">
    <citation type="submission" date="2021-06" db="EMBL/GenBank/DDBJ databases">
        <authorList>
            <person name="Hodson N. C."/>
            <person name="Mongue J. A."/>
            <person name="Jaron S. K."/>
        </authorList>
    </citation>
    <scope>NUCLEOTIDE SEQUENCE</scope>
</reference>
<name>A0A8J2P7E4_9HEXA</name>
<feature type="non-terminal residue" evidence="2">
    <location>
        <position position="261"/>
    </location>
</feature>
<dbReference type="PANTHER" id="PTHR47331">
    <property type="entry name" value="PHD-TYPE DOMAIN-CONTAINING PROTEIN"/>
    <property type="match status" value="1"/>
</dbReference>
<feature type="compositionally biased region" description="Low complexity" evidence="1">
    <location>
        <begin position="221"/>
        <end position="233"/>
    </location>
</feature>
<evidence type="ECO:0000313" key="3">
    <source>
        <dbReference type="Proteomes" id="UP000708208"/>
    </source>
</evidence>
<evidence type="ECO:0008006" key="4">
    <source>
        <dbReference type="Google" id="ProtNLM"/>
    </source>
</evidence>
<feature type="region of interest" description="Disordered" evidence="1">
    <location>
        <begin position="213"/>
        <end position="245"/>
    </location>
</feature>
<dbReference type="InterPro" id="IPR005312">
    <property type="entry name" value="DUF1759"/>
</dbReference>
<feature type="compositionally biased region" description="Basic and acidic residues" evidence="1">
    <location>
        <begin position="234"/>
        <end position="245"/>
    </location>
</feature>
<evidence type="ECO:0000256" key="1">
    <source>
        <dbReference type="SAM" id="MobiDB-lite"/>
    </source>
</evidence>
<dbReference type="Pfam" id="PF03564">
    <property type="entry name" value="DUF1759"/>
    <property type="match status" value="1"/>
</dbReference>
<evidence type="ECO:0000313" key="2">
    <source>
        <dbReference type="EMBL" id="CAG7734660.1"/>
    </source>
</evidence>
<dbReference type="EMBL" id="CAJVCH010274051">
    <property type="protein sequence ID" value="CAG7734660.1"/>
    <property type="molecule type" value="Genomic_DNA"/>
</dbReference>